<comment type="caution">
    <text evidence="3">The sequence shown here is derived from an EMBL/GenBank/DDBJ whole genome shotgun (WGS) entry which is preliminary data.</text>
</comment>
<feature type="compositionally biased region" description="Basic residues" evidence="1">
    <location>
        <begin position="48"/>
        <end position="64"/>
    </location>
</feature>
<feature type="region of interest" description="Disordered" evidence="1">
    <location>
        <begin position="294"/>
        <end position="341"/>
    </location>
</feature>
<dbReference type="InterPro" id="IPR024498">
    <property type="entry name" value="DUF2786"/>
</dbReference>
<proteinExistence type="predicted"/>
<feature type="compositionally biased region" description="Basic and acidic residues" evidence="1">
    <location>
        <begin position="302"/>
        <end position="325"/>
    </location>
</feature>
<dbReference type="AlphaFoldDB" id="A0A367FI83"/>
<dbReference type="EMBL" id="QOIL01000011">
    <property type="protein sequence ID" value="RCG29345.1"/>
    <property type="molecule type" value="Genomic_DNA"/>
</dbReference>
<name>A0A367FI83_9ACTN</name>
<evidence type="ECO:0000313" key="4">
    <source>
        <dbReference type="Proteomes" id="UP000253094"/>
    </source>
</evidence>
<sequence>MTRHAVTCDSPAPCRTPPGCVTLVTRYGYERNRREARAHGNPGAGNAYRRRAPGHPSPPRRRSPRREDPLNRGGDPASTKILERVRRLLDLAEHPGTGEEEAAVASAHAAALMLRYGLDASAVRRGSTGRAETIDGIEFEVSNRGGHARERCWALHLVCEALGCKGAQRWTGVKGRGIRAATRVTMTVIGPEAVLDGLRVLLPSLTLQMENQVRPALRRFALTALETVTDKDRRARASADFRRAFYVGFGTGVSAKLRERVAEVAGEVRGSGAELVLLDRAALVREEFDRRFPGLRPARTTPLDRDGFYTGRESGHRADLSDRTLPDPLAAQLPAPRDDRP</sequence>
<accession>A0A367FI83</accession>
<evidence type="ECO:0000313" key="3">
    <source>
        <dbReference type="EMBL" id="RCG29345.1"/>
    </source>
</evidence>
<dbReference type="OrthoDB" id="3478404at2"/>
<dbReference type="Pfam" id="PF10979">
    <property type="entry name" value="DUF2786"/>
    <property type="match status" value="1"/>
</dbReference>
<gene>
    <name evidence="3" type="ORF">DQ384_19975</name>
</gene>
<keyword evidence="4" id="KW-1185">Reference proteome</keyword>
<organism evidence="3 4">
    <name type="scientific">Sphaerisporangium album</name>
    <dbReference type="NCBI Taxonomy" id="509200"/>
    <lineage>
        <taxon>Bacteria</taxon>
        <taxon>Bacillati</taxon>
        <taxon>Actinomycetota</taxon>
        <taxon>Actinomycetes</taxon>
        <taxon>Streptosporangiales</taxon>
        <taxon>Streptosporangiaceae</taxon>
        <taxon>Sphaerisporangium</taxon>
    </lineage>
</organism>
<evidence type="ECO:0000256" key="1">
    <source>
        <dbReference type="SAM" id="MobiDB-lite"/>
    </source>
</evidence>
<feature type="domain" description="DUF2786" evidence="2">
    <location>
        <begin position="80"/>
        <end position="119"/>
    </location>
</feature>
<reference evidence="3 4" key="1">
    <citation type="submission" date="2018-06" db="EMBL/GenBank/DDBJ databases">
        <title>Sphaerisporangium craniellae sp. nov., isolated from a marine sponge in the South China Sea.</title>
        <authorList>
            <person name="Li L."/>
        </authorList>
    </citation>
    <scope>NUCLEOTIDE SEQUENCE [LARGE SCALE GENOMIC DNA]</scope>
    <source>
        <strain evidence="3 4">CCTCC AA 208026</strain>
    </source>
</reference>
<dbReference type="Proteomes" id="UP000253094">
    <property type="component" value="Unassembled WGS sequence"/>
</dbReference>
<evidence type="ECO:0000259" key="2">
    <source>
        <dbReference type="Pfam" id="PF10979"/>
    </source>
</evidence>
<feature type="region of interest" description="Disordered" evidence="1">
    <location>
        <begin position="32"/>
        <end position="81"/>
    </location>
</feature>
<feature type="compositionally biased region" description="Low complexity" evidence="1">
    <location>
        <begin position="326"/>
        <end position="335"/>
    </location>
</feature>
<protein>
    <submittedName>
        <fullName evidence="3">DUF2786 domain-containing protein</fullName>
    </submittedName>
</protein>